<dbReference type="InterPro" id="IPR050534">
    <property type="entry name" value="Coronavir_polyprotein_1ab"/>
</dbReference>
<organism evidence="8 9">
    <name type="scientific">Metabacillus indicus</name>
    <name type="common">Bacillus indicus</name>
    <dbReference type="NCBI Taxonomy" id="246786"/>
    <lineage>
        <taxon>Bacteria</taxon>
        <taxon>Bacillati</taxon>
        <taxon>Bacillota</taxon>
        <taxon>Bacilli</taxon>
        <taxon>Bacillales</taxon>
        <taxon>Bacillaceae</taxon>
        <taxon>Metabacillus</taxon>
    </lineage>
</organism>
<dbReference type="Pfam" id="PF14490">
    <property type="entry name" value="HHH_RecD2"/>
    <property type="match status" value="1"/>
</dbReference>
<evidence type="ECO:0000256" key="1">
    <source>
        <dbReference type="ARBA" id="ARBA00022741"/>
    </source>
</evidence>
<sequence length="791" mass="89205">MQQQADLFQEQERFLKGKIITVIFQNEQNHYTVLKTEVLETSENIDQKEMTVTGYFPLLHEDETYTFFGMVTQHPKFGQQFQAEHYRKEIPKTRDGVIQYLSSDLFKGIGRKTAEAIVDELGEGAISKMMEDPSLLDKVPKLGKDKAKLLLDQLKEHQGLEQAMIILNQLGFGPQLSMKIYQAYQDRTVQIIQENPFQLVKDIEGIGFVRADELGSRMGLGGNHPERIKAACFYTIEHLCLQEGHTYVSTEQLIVKAMDLLNQSSDIRVIETDISAQIIKLAEDRGIIIEEDRTYLPSLYFAEQGLVKSIQRVLLQTEYDSLFPESEFLLSLGNLEERMNVQYASSQKEAIQTALMSPMLLLTGGPGTGKTTVIKGIVELYADLHGCSLDPKDYKKEEPFPISLVAPTGRAAKRMTEATGLPAVTIHRLLKWNGAEGFDHGEDNPIGAKLLIVDEMSMVDTWIAHQLFKALPEQIQVIMVGDEDQLPSVGPGQVLRDLLESEAVPVVRLTDIYRQAEGSSIIELAHDIKKGRLPENLSAPTKDRSFIRCSGTQVKEVVEKVIANAIKKGYTARDVQVLAPMYRGPAGIDQLNVMLQELFNPKSPGKREMKFGETVYRSGDKVLQLVNQPESNVYNGDIGEIVSIFYAKENTEKEDMIVISFDGNEVTYTKSDFTQFTHAFCCSIHKSQGSEFPIVVVPVVKSYYRMLRRNLIYTAITRSKQFLILCGEQDALLRGIENRDHLSRQTSLRMKLSQKQEEKQELESELPFGAADAMIGMEGITPYDFMEDSRI</sequence>
<dbReference type="HAMAP" id="MF_01488">
    <property type="entry name" value="RecD2"/>
    <property type="match status" value="1"/>
</dbReference>
<keyword evidence="1 3" id="KW-0547">Nucleotide-binding</keyword>
<dbReference type="SUPFAM" id="SSF52540">
    <property type="entry name" value="P-loop containing nucleoside triphosphate hydrolases"/>
    <property type="match status" value="1"/>
</dbReference>
<name>A0A084GWV2_METID</name>
<dbReference type="CDD" id="cd17933">
    <property type="entry name" value="DEXSc_RecD-like"/>
    <property type="match status" value="1"/>
</dbReference>
<comment type="caution">
    <text evidence="8">The sequence shown here is derived from an EMBL/GenBank/DDBJ whole genome shotgun (WGS) entry which is preliminary data.</text>
</comment>
<evidence type="ECO:0000313" key="8">
    <source>
        <dbReference type="EMBL" id="KEZ51814.1"/>
    </source>
</evidence>
<evidence type="ECO:0000256" key="3">
    <source>
        <dbReference type="HAMAP-Rule" id="MF_01488"/>
    </source>
</evidence>
<dbReference type="EC" id="5.6.2.3" evidence="3"/>
<keyword evidence="3" id="KW-0238">DNA-binding</keyword>
<dbReference type="GO" id="GO:0006310">
    <property type="term" value="P:DNA recombination"/>
    <property type="evidence" value="ECO:0007669"/>
    <property type="project" value="InterPro"/>
</dbReference>
<evidence type="ECO:0000259" key="6">
    <source>
        <dbReference type="Pfam" id="PF18335"/>
    </source>
</evidence>
<keyword evidence="3" id="KW-0413">Isomerase</keyword>
<feature type="binding site" evidence="3">
    <location>
        <begin position="367"/>
        <end position="371"/>
    </location>
    <ligand>
        <name>ATP</name>
        <dbReference type="ChEBI" id="CHEBI:30616"/>
    </ligand>
</feature>
<dbReference type="Gene3D" id="3.40.50.300">
    <property type="entry name" value="P-loop containing nucleotide triphosphate hydrolases"/>
    <property type="match status" value="2"/>
</dbReference>
<evidence type="ECO:0000259" key="5">
    <source>
        <dbReference type="Pfam" id="PF14490"/>
    </source>
</evidence>
<dbReference type="InterPro" id="IPR027417">
    <property type="entry name" value="P-loop_NTPase"/>
</dbReference>
<dbReference type="InterPro" id="IPR006345">
    <property type="entry name" value="RecD2"/>
</dbReference>
<dbReference type="NCBIfam" id="TIGR01448">
    <property type="entry name" value="recD_rel"/>
    <property type="match status" value="1"/>
</dbReference>
<dbReference type="GO" id="GO:0043139">
    <property type="term" value="F:5'-3' DNA helicase activity"/>
    <property type="evidence" value="ECO:0007669"/>
    <property type="project" value="UniProtKB-UniRule"/>
</dbReference>
<dbReference type="RefSeq" id="WP_029566756.1">
    <property type="nucleotide sequence ID" value="NZ_JNVC02000005.1"/>
</dbReference>
<dbReference type="GO" id="GO:0009338">
    <property type="term" value="C:exodeoxyribonuclease V complex"/>
    <property type="evidence" value="ECO:0007669"/>
    <property type="project" value="TreeGrafter"/>
</dbReference>
<dbReference type="Proteomes" id="UP000028549">
    <property type="component" value="Unassembled WGS sequence"/>
</dbReference>
<dbReference type="AlphaFoldDB" id="A0A084GWV2"/>
<dbReference type="GO" id="GO:0003677">
    <property type="term" value="F:DNA binding"/>
    <property type="evidence" value="ECO:0007669"/>
    <property type="project" value="UniProtKB-UniRule"/>
</dbReference>
<dbReference type="EMBL" id="JNVC02000005">
    <property type="protein sequence ID" value="KEZ51814.1"/>
    <property type="molecule type" value="Genomic_DNA"/>
</dbReference>
<evidence type="ECO:0000259" key="4">
    <source>
        <dbReference type="Pfam" id="PF13538"/>
    </source>
</evidence>
<dbReference type="Pfam" id="PF13604">
    <property type="entry name" value="AAA_30"/>
    <property type="match status" value="1"/>
</dbReference>
<dbReference type="PANTHER" id="PTHR43788:SF6">
    <property type="entry name" value="DNA HELICASE B"/>
    <property type="match status" value="1"/>
</dbReference>
<keyword evidence="2 3" id="KW-0067">ATP-binding</keyword>
<dbReference type="GO" id="GO:0016887">
    <property type="term" value="F:ATP hydrolysis activity"/>
    <property type="evidence" value="ECO:0007669"/>
    <property type="project" value="RHEA"/>
</dbReference>
<feature type="domain" description="ATP-dependent RecD2 DNA helicase-like helix-hairpin-helix" evidence="5">
    <location>
        <begin position="156"/>
        <end position="247"/>
    </location>
</feature>
<dbReference type="Pfam" id="PF23139">
    <property type="entry name" value="OB_YrrC"/>
    <property type="match status" value="1"/>
</dbReference>
<evidence type="ECO:0000313" key="9">
    <source>
        <dbReference type="Proteomes" id="UP000028549"/>
    </source>
</evidence>
<comment type="catalytic activity">
    <reaction evidence="3">
        <text>ATP + H2O = ADP + phosphate + H(+)</text>
        <dbReference type="Rhea" id="RHEA:13065"/>
        <dbReference type="ChEBI" id="CHEBI:15377"/>
        <dbReference type="ChEBI" id="CHEBI:15378"/>
        <dbReference type="ChEBI" id="CHEBI:30616"/>
        <dbReference type="ChEBI" id="CHEBI:43474"/>
        <dbReference type="ChEBI" id="CHEBI:456216"/>
        <dbReference type="EC" id="5.6.2.3"/>
    </reaction>
</comment>
<dbReference type="GO" id="GO:0005524">
    <property type="term" value="F:ATP binding"/>
    <property type="evidence" value="ECO:0007669"/>
    <property type="project" value="UniProtKB-UniRule"/>
</dbReference>
<dbReference type="Pfam" id="PF13538">
    <property type="entry name" value="UvrD_C_2"/>
    <property type="match status" value="1"/>
</dbReference>
<evidence type="ECO:0000259" key="7">
    <source>
        <dbReference type="Pfam" id="PF23139"/>
    </source>
</evidence>
<dbReference type="InterPro" id="IPR027785">
    <property type="entry name" value="UvrD-like_helicase_C"/>
</dbReference>
<feature type="domain" description="ATP-dependent RecD2 DNA helicase SH3" evidence="6">
    <location>
        <begin position="591"/>
        <end position="659"/>
    </location>
</feature>
<dbReference type="OrthoDB" id="9803432at2"/>
<dbReference type="Pfam" id="PF18335">
    <property type="entry name" value="SH3_13"/>
    <property type="match status" value="1"/>
</dbReference>
<evidence type="ECO:0000256" key="2">
    <source>
        <dbReference type="ARBA" id="ARBA00022840"/>
    </source>
</evidence>
<dbReference type="InterPro" id="IPR041451">
    <property type="entry name" value="RecD2_SH13"/>
</dbReference>
<protein>
    <recommendedName>
        <fullName evidence="3">ATP-dependent RecD2 DNA helicase</fullName>
        <ecNumber evidence="3">5.6.2.3</ecNumber>
    </recommendedName>
    <alternativeName>
        <fullName evidence="3">DNA 5'-3' helicase subunit RecD2</fullName>
    </alternativeName>
</protein>
<dbReference type="Gene3D" id="2.30.30.940">
    <property type="match status" value="1"/>
</dbReference>
<dbReference type="Gene3D" id="1.10.10.2220">
    <property type="match status" value="1"/>
</dbReference>
<dbReference type="PANTHER" id="PTHR43788">
    <property type="entry name" value="DNA2/NAM7 HELICASE FAMILY MEMBER"/>
    <property type="match status" value="1"/>
</dbReference>
<keyword evidence="9" id="KW-1185">Reference proteome</keyword>
<dbReference type="GO" id="GO:0017116">
    <property type="term" value="F:single-stranded DNA helicase activity"/>
    <property type="evidence" value="ECO:0007669"/>
    <property type="project" value="TreeGrafter"/>
</dbReference>
<comment type="similarity">
    <text evidence="3">Belongs to the RecD family. RecD2 subfamily.</text>
</comment>
<dbReference type="STRING" id="246786.GS18_0211915"/>
<keyword evidence="3" id="KW-0347">Helicase</keyword>
<dbReference type="InterPro" id="IPR055446">
    <property type="entry name" value="RecD2_N_OB"/>
</dbReference>
<feature type="domain" description="ATP-dependent RecD2 DNA helicase OB-fold" evidence="7">
    <location>
        <begin position="14"/>
        <end position="91"/>
    </location>
</feature>
<gene>
    <name evidence="3" type="primary">recD2</name>
    <name evidence="8" type="ORF">GS18_0211915</name>
</gene>
<accession>A0A084GWV2</accession>
<dbReference type="InterPro" id="IPR029493">
    <property type="entry name" value="RecD2-like_HHH"/>
</dbReference>
<reference evidence="8 9" key="1">
    <citation type="journal article" date="2005" name="Int. J. Syst. Evol. Microbiol.">
        <title>Bacillus cibi sp. nov., isolated from jeotgal, a traditional Korean fermented seafood.</title>
        <authorList>
            <person name="Yoon J.H."/>
            <person name="Lee C.H."/>
            <person name="Oh T.K."/>
        </authorList>
    </citation>
    <scope>NUCLEOTIDE SEQUENCE [LARGE SCALE GENOMIC DNA]</scope>
    <source>
        <strain evidence="8 9">DSM 16189</strain>
    </source>
</reference>
<feature type="domain" description="UvrD-like helicase C-terminal" evidence="4">
    <location>
        <begin position="678"/>
        <end position="725"/>
    </location>
</feature>
<dbReference type="CDD" id="cd18809">
    <property type="entry name" value="SF1_C_RecD"/>
    <property type="match status" value="1"/>
</dbReference>
<keyword evidence="3" id="KW-0378">Hydrolase</keyword>
<proteinExistence type="inferred from homology"/>
<comment type="function">
    <text evidence="3">DNA-dependent ATPase and ATP-dependent 5'-3' DNA helicase. Has no activity on blunt DNA or DNA with 3'-overhangs, requires at least 10 bases of 5'-ssDNA for helicase activity.</text>
</comment>